<comment type="caution">
    <text evidence="10">The sequence shown here is derived from an EMBL/GenBank/DDBJ whole genome shotgun (WGS) entry which is preliminary data.</text>
</comment>
<dbReference type="Gene3D" id="3.40.47.10">
    <property type="match status" value="1"/>
</dbReference>
<feature type="active site" description="Acyl-thioester intermediate" evidence="6">
    <location>
        <position position="160"/>
    </location>
</feature>
<accession>A0A1F5X4Q1</accession>
<keyword evidence="3" id="KW-0479">Metal-binding</keyword>
<sequence length="453" mass="49195">MWIMKKVYVAFASRLPFGAVGQIGPHNFKNYLRKKAIASGKYGKDEIMKAVEEMHAAAMKFLSEVKEFEIRTGLTIKTEYPPNEGSFANIPAADLTLVMLEHLFAQYNGKYNLREMIDIFYLGSVISHKTDENAVHAFAKVIALRAGMNRAHAFTEDMACSSGMKAIGLAYDQITLHGADFAVAGGIEKMSGVPDRLVRFGLTNPFDGHLMAGLADETATMFGLTREELDDFAFESRQRALSWQGKHRFIAPVRVSDSLTVDRDEEVDAHQMSRKLFSKLPTYPVSEEIGTKKCAMVTAGNSAAYADGGGLVVLASPDGLKKLGVPPLGKVLAYAEATGSDPKSFILKPEEAIGRALMMAGLKWKDVGHFEVNEAFAAGNVLLMKLHPEITRDKTNRRGGAVAHGHAIGGTGGSLAVKSVDISLMDLVKYYAVSLCHAVDSASAILFENPNVE</sequence>
<evidence type="ECO:0000259" key="8">
    <source>
        <dbReference type="Pfam" id="PF00108"/>
    </source>
</evidence>
<dbReference type="Pfam" id="PF02803">
    <property type="entry name" value="Thiolase_C"/>
    <property type="match status" value="1"/>
</dbReference>
<dbReference type="InterPro" id="IPR002155">
    <property type="entry name" value="Thiolase"/>
</dbReference>
<dbReference type="GO" id="GO:0046872">
    <property type="term" value="F:metal ion binding"/>
    <property type="evidence" value="ECO:0007669"/>
    <property type="project" value="UniProtKB-KW"/>
</dbReference>
<dbReference type="InterPro" id="IPR020617">
    <property type="entry name" value="Thiolase_C"/>
</dbReference>
<evidence type="ECO:0000313" key="11">
    <source>
        <dbReference type="Proteomes" id="UP000178046"/>
    </source>
</evidence>
<dbReference type="InterPro" id="IPR020616">
    <property type="entry name" value="Thiolase_N"/>
</dbReference>
<evidence type="ECO:0000256" key="5">
    <source>
        <dbReference type="ARBA" id="ARBA00023315"/>
    </source>
</evidence>
<evidence type="ECO:0000256" key="1">
    <source>
        <dbReference type="ARBA" id="ARBA00010982"/>
    </source>
</evidence>
<proteinExistence type="inferred from homology"/>
<dbReference type="SUPFAM" id="SSF53901">
    <property type="entry name" value="Thiolase-like"/>
    <property type="match status" value="1"/>
</dbReference>
<dbReference type="InterPro" id="IPR016039">
    <property type="entry name" value="Thiolase-like"/>
</dbReference>
<keyword evidence="5 7" id="KW-0012">Acyltransferase</keyword>
<dbReference type="PANTHER" id="PTHR18919:SF156">
    <property type="entry name" value="ACETYL-COA ACETYLTRANSFERASE, MITOCHONDRIAL"/>
    <property type="match status" value="1"/>
</dbReference>
<evidence type="ECO:0000256" key="4">
    <source>
        <dbReference type="ARBA" id="ARBA00022958"/>
    </source>
</evidence>
<dbReference type="PANTHER" id="PTHR18919">
    <property type="entry name" value="ACETYL-COA C-ACYLTRANSFERASE"/>
    <property type="match status" value="1"/>
</dbReference>
<comment type="similarity">
    <text evidence="1 7">Belongs to the thiolase-like superfamily. Thiolase family.</text>
</comment>
<feature type="domain" description="Thiolase N-terminal" evidence="8">
    <location>
        <begin position="78"/>
        <end position="316"/>
    </location>
</feature>
<evidence type="ECO:0000256" key="7">
    <source>
        <dbReference type="RuleBase" id="RU003557"/>
    </source>
</evidence>
<gene>
    <name evidence="10" type="ORF">A2924_01615</name>
</gene>
<dbReference type="Pfam" id="PF00108">
    <property type="entry name" value="Thiolase_N"/>
    <property type="match status" value="1"/>
</dbReference>
<evidence type="ECO:0000256" key="6">
    <source>
        <dbReference type="PIRSR" id="PIRSR000429-1"/>
    </source>
</evidence>
<name>A0A1F5X4Q1_9BACT</name>
<evidence type="ECO:0000259" key="9">
    <source>
        <dbReference type="Pfam" id="PF02803"/>
    </source>
</evidence>
<protein>
    <recommendedName>
        <fullName evidence="12">Thiolase N-terminal domain-containing protein</fullName>
    </recommendedName>
</protein>
<keyword evidence="4" id="KW-0630">Potassium</keyword>
<evidence type="ECO:0000256" key="3">
    <source>
        <dbReference type="ARBA" id="ARBA00022723"/>
    </source>
</evidence>
<dbReference type="GO" id="GO:0003985">
    <property type="term" value="F:acetyl-CoA C-acetyltransferase activity"/>
    <property type="evidence" value="ECO:0007669"/>
    <property type="project" value="TreeGrafter"/>
</dbReference>
<evidence type="ECO:0000256" key="2">
    <source>
        <dbReference type="ARBA" id="ARBA00022679"/>
    </source>
</evidence>
<keyword evidence="2 7" id="KW-0808">Transferase</keyword>
<dbReference type="AlphaFoldDB" id="A0A1F5X4Q1"/>
<feature type="active site" description="Proton acceptor" evidence="6">
    <location>
        <position position="406"/>
    </location>
</feature>
<dbReference type="PIRSF" id="PIRSF000429">
    <property type="entry name" value="Ac-CoA_Ac_transf"/>
    <property type="match status" value="1"/>
</dbReference>
<reference evidence="10 11" key="1">
    <citation type="journal article" date="2016" name="Nat. Commun.">
        <title>Thousands of microbial genomes shed light on interconnected biogeochemical processes in an aquifer system.</title>
        <authorList>
            <person name="Anantharaman K."/>
            <person name="Brown C.T."/>
            <person name="Hug L.A."/>
            <person name="Sharon I."/>
            <person name="Castelle C.J."/>
            <person name="Probst A.J."/>
            <person name="Thomas B.C."/>
            <person name="Singh A."/>
            <person name="Wilkins M.J."/>
            <person name="Karaoz U."/>
            <person name="Brodie E.L."/>
            <person name="Williams K.H."/>
            <person name="Hubbard S.S."/>
            <person name="Banfield J.F."/>
        </authorList>
    </citation>
    <scope>NUCLEOTIDE SEQUENCE [LARGE SCALE GENOMIC DNA]</scope>
</reference>
<dbReference type="Proteomes" id="UP000178046">
    <property type="component" value="Unassembled WGS sequence"/>
</dbReference>
<feature type="domain" description="Thiolase C-terminal" evidence="9">
    <location>
        <begin position="326"/>
        <end position="448"/>
    </location>
</feature>
<organism evidence="10 11">
    <name type="scientific">Candidatus Giovannonibacteria bacterium RIFCSPLOWO2_01_FULL_44_16</name>
    <dbReference type="NCBI Taxonomy" id="1798348"/>
    <lineage>
        <taxon>Bacteria</taxon>
        <taxon>Candidatus Giovannoniibacteriota</taxon>
    </lineage>
</organism>
<evidence type="ECO:0000313" key="10">
    <source>
        <dbReference type="EMBL" id="OGF82882.1"/>
    </source>
</evidence>
<feature type="active site" description="Proton acceptor" evidence="6">
    <location>
        <position position="436"/>
    </location>
</feature>
<dbReference type="CDD" id="cd00751">
    <property type="entry name" value="thiolase"/>
    <property type="match status" value="1"/>
</dbReference>
<evidence type="ECO:0008006" key="12">
    <source>
        <dbReference type="Google" id="ProtNLM"/>
    </source>
</evidence>
<dbReference type="EMBL" id="MFIA01000012">
    <property type="protein sequence ID" value="OGF82882.1"/>
    <property type="molecule type" value="Genomic_DNA"/>
</dbReference>
<dbReference type="GO" id="GO:0006635">
    <property type="term" value="P:fatty acid beta-oxidation"/>
    <property type="evidence" value="ECO:0007669"/>
    <property type="project" value="TreeGrafter"/>
</dbReference>